<dbReference type="PANTHER" id="PTHR34986:SF1">
    <property type="entry name" value="PROTEIN YIAL"/>
    <property type="match status" value="1"/>
</dbReference>
<accession>A0A4R7Q6F6</accession>
<dbReference type="RefSeq" id="WP_133756569.1">
    <property type="nucleotide sequence ID" value="NZ_SOBW01000007.1"/>
</dbReference>
<gene>
    <name evidence="1" type="ORF">BXY82_0483</name>
</gene>
<dbReference type="AlphaFoldDB" id="A0A4R7Q6F6"/>
<dbReference type="InterPro" id="IPR037012">
    <property type="entry name" value="NanQ/TabA/YiaL_sf"/>
</dbReference>
<dbReference type="InterPro" id="IPR004375">
    <property type="entry name" value="NanQ/TabA/YiaL"/>
</dbReference>
<dbReference type="Proteomes" id="UP000294689">
    <property type="component" value="Unassembled WGS sequence"/>
</dbReference>
<dbReference type="NCBIfam" id="TIGR00022">
    <property type="entry name" value="YhcH/YjgK/YiaL family protein"/>
    <property type="match status" value="1"/>
</dbReference>
<organism evidence="1 2">
    <name type="scientific">Gelidibacter sediminis</name>
    <dbReference type="NCBI Taxonomy" id="1608710"/>
    <lineage>
        <taxon>Bacteria</taxon>
        <taxon>Pseudomonadati</taxon>
        <taxon>Bacteroidota</taxon>
        <taxon>Flavobacteriia</taxon>
        <taxon>Flavobacteriales</taxon>
        <taxon>Flavobacteriaceae</taxon>
        <taxon>Gelidibacter</taxon>
    </lineage>
</organism>
<dbReference type="Pfam" id="PF04074">
    <property type="entry name" value="DUF386"/>
    <property type="match status" value="1"/>
</dbReference>
<proteinExistence type="predicted"/>
<dbReference type="GO" id="GO:0005829">
    <property type="term" value="C:cytosol"/>
    <property type="evidence" value="ECO:0007669"/>
    <property type="project" value="TreeGrafter"/>
</dbReference>
<dbReference type="SUPFAM" id="SSF51197">
    <property type="entry name" value="Clavaminate synthase-like"/>
    <property type="match status" value="1"/>
</dbReference>
<dbReference type="OrthoDB" id="9792756at2"/>
<comment type="caution">
    <text evidence="1">The sequence shown here is derived from an EMBL/GenBank/DDBJ whole genome shotgun (WGS) entry which is preliminary data.</text>
</comment>
<sequence length="152" mass="17545">MIIDKIENFHLYQGVHPGIARALDYIKNTDFNVLSVGKHEIEGDNVFAIFKDYETKQIDEQLMESHLKYIDVQYVVEGVEHMGVTIHTGQTPKKAYDHDDDYMLFEESYDLITVKAGTFAIFFPDDIHMPEVTTTTPEKVKKVVVKVKIQYS</sequence>
<evidence type="ECO:0000313" key="1">
    <source>
        <dbReference type="EMBL" id="TDU43078.1"/>
    </source>
</evidence>
<dbReference type="EMBL" id="SOBW01000007">
    <property type="protein sequence ID" value="TDU43078.1"/>
    <property type="molecule type" value="Genomic_DNA"/>
</dbReference>
<dbReference type="PANTHER" id="PTHR34986">
    <property type="entry name" value="EVOLVED BETA-GALACTOSIDASE SUBUNIT BETA"/>
    <property type="match status" value="1"/>
</dbReference>
<dbReference type="Gene3D" id="2.60.120.370">
    <property type="entry name" value="YhcH/YjgK/YiaL"/>
    <property type="match status" value="1"/>
</dbReference>
<keyword evidence="2" id="KW-1185">Reference proteome</keyword>
<reference evidence="1 2" key="1">
    <citation type="submission" date="2019-03" db="EMBL/GenBank/DDBJ databases">
        <title>Genomic Encyclopedia of Archaeal and Bacterial Type Strains, Phase II (KMG-II): from individual species to whole genera.</title>
        <authorList>
            <person name="Goeker M."/>
        </authorList>
    </citation>
    <scope>NUCLEOTIDE SEQUENCE [LARGE SCALE GENOMIC DNA]</scope>
    <source>
        <strain evidence="1 2">DSM 28135</strain>
    </source>
</reference>
<name>A0A4R7Q6F6_9FLAO</name>
<evidence type="ECO:0000313" key="2">
    <source>
        <dbReference type="Proteomes" id="UP000294689"/>
    </source>
</evidence>
<protein>
    <submittedName>
        <fullName evidence="1">YhcH/YjgK/YiaL family protein</fullName>
    </submittedName>
</protein>